<dbReference type="EMBL" id="JAQNDO010000001">
    <property type="protein sequence ID" value="MDC0741475.1"/>
    <property type="molecule type" value="Genomic_DNA"/>
</dbReference>
<organism evidence="1 2">
    <name type="scientific">Polyangium mundeleinium</name>
    <dbReference type="NCBI Taxonomy" id="2995306"/>
    <lineage>
        <taxon>Bacteria</taxon>
        <taxon>Pseudomonadati</taxon>
        <taxon>Myxococcota</taxon>
        <taxon>Polyangia</taxon>
        <taxon>Polyangiales</taxon>
        <taxon>Polyangiaceae</taxon>
        <taxon>Polyangium</taxon>
    </lineage>
</organism>
<keyword evidence="2" id="KW-1185">Reference proteome</keyword>
<evidence type="ECO:0000313" key="1">
    <source>
        <dbReference type="EMBL" id="MDC0741475.1"/>
    </source>
</evidence>
<accession>A0ABT5EL65</accession>
<gene>
    <name evidence="1" type="ORF">POL67_08970</name>
</gene>
<dbReference type="RefSeq" id="WP_271916729.1">
    <property type="nucleotide sequence ID" value="NZ_JAQNDO010000001.1"/>
</dbReference>
<name>A0ABT5EL65_9BACT</name>
<dbReference type="Proteomes" id="UP001221411">
    <property type="component" value="Unassembled WGS sequence"/>
</dbReference>
<proteinExistence type="predicted"/>
<protein>
    <submittedName>
        <fullName evidence="1">Uncharacterized protein</fullName>
    </submittedName>
</protein>
<comment type="caution">
    <text evidence="1">The sequence shown here is derived from an EMBL/GenBank/DDBJ whole genome shotgun (WGS) entry which is preliminary data.</text>
</comment>
<reference evidence="1 2" key="1">
    <citation type="submission" date="2022-11" db="EMBL/GenBank/DDBJ databases">
        <title>Minimal conservation of predation-associated metabolite biosynthetic gene clusters underscores biosynthetic potential of Myxococcota including descriptions for ten novel species: Archangium lansinium sp. nov., Myxococcus landrumus sp. nov., Nannocystis bai.</title>
        <authorList>
            <person name="Ahearne A."/>
            <person name="Stevens C."/>
            <person name="Dowd S."/>
        </authorList>
    </citation>
    <scope>NUCLEOTIDE SEQUENCE [LARGE SCALE GENOMIC DNA]</scope>
    <source>
        <strain evidence="1 2">RJM3</strain>
    </source>
</reference>
<sequence length="222" mass="25417">MTLEFKGGSPTSSRGPEPVSTIRYVTRRMMEAECPGVYEQIPCQFRDRLPARVRSSAHNADIFWAGFNVFPGLVTDLFQRLRYVEGTEWPMWKLVAAFYLVEARIGESAVKRAGEKIHSTMSWPPHLRTVADALRYTETAYYESHLRAPRWLSGCWRVERETEARMVLVDDTPYPCRVNEGVVAGITRAFSHQKPRYGIRDPHEAKRAGGTVTRYDISFMPA</sequence>
<evidence type="ECO:0000313" key="2">
    <source>
        <dbReference type="Proteomes" id="UP001221411"/>
    </source>
</evidence>